<dbReference type="EMBL" id="JACMSC010000005">
    <property type="protein sequence ID" value="KAG6520133.1"/>
    <property type="molecule type" value="Genomic_DNA"/>
</dbReference>
<feature type="domain" description="Peptidase M24" evidence="1">
    <location>
        <begin position="67"/>
        <end position="133"/>
    </location>
</feature>
<keyword evidence="3" id="KW-1185">Reference proteome</keyword>
<dbReference type="PANTHER" id="PTHR43330:SF7">
    <property type="entry name" value="METHIONINE AMINOPEPTIDASE 1"/>
    <property type="match status" value="1"/>
</dbReference>
<proteinExistence type="predicted"/>
<evidence type="ECO:0000259" key="1">
    <source>
        <dbReference type="Pfam" id="PF00557"/>
    </source>
</evidence>
<evidence type="ECO:0000313" key="3">
    <source>
        <dbReference type="Proteomes" id="UP000734854"/>
    </source>
</evidence>
<dbReference type="Gene3D" id="3.90.230.10">
    <property type="entry name" value="Creatinase/methionine aminopeptidase superfamily"/>
    <property type="match status" value="1"/>
</dbReference>
<dbReference type="InterPro" id="IPR000994">
    <property type="entry name" value="Pept_M24"/>
</dbReference>
<comment type="caution">
    <text evidence="2">The sequence shown here is derived from an EMBL/GenBank/DDBJ whole genome shotgun (WGS) entry which is preliminary data.</text>
</comment>
<reference evidence="2 3" key="1">
    <citation type="submission" date="2020-08" db="EMBL/GenBank/DDBJ databases">
        <title>Plant Genome Project.</title>
        <authorList>
            <person name="Zhang R.-G."/>
        </authorList>
    </citation>
    <scope>NUCLEOTIDE SEQUENCE [LARGE SCALE GENOMIC DNA]</scope>
    <source>
        <tissue evidence="2">Rhizome</tissue>
    </source>
</reference>
<dbReference type="Proteomes" id="UP000734854">
    <property type="component" value="Unassembled WGS sequence"/>
</dbReference>
<sequence>MTTLLFVPFRLDAAENKIALPQIIKGNCVKHQELNRGTVYFVGIKSMLICFDLHDLRVPKSKWLVLDRRLEDGDIVNVDVTVYYKGIHGDLSETFFVGEVDEASRHLVHCTYECLEKAIFIVKPGIRFRDVEVFNRHATMSGLAVAWYQRVVSLCSEYSSLWEY</sequence>
<organism evidence="2 3">
    <name type="scientific">Zingiber officinale</name>
    <name type="common">Ginger</name>
    <name type="synonym">Amomum zingiber</name>
    <dbReference type="NCBI Taxonomy" id="94328"/>
    <lineage>
        <taxon>Eukaryota</taxon>
        <taxon>Viridiplantae</taxon>
        <taxon>Streptophyta</taxon>
        <taxon>Embryophyta</taxon>
        <taxon>Tracheophyta</taxon>
        <taxon>Spermatophyta</taxon>
        <taxon>Magnoliopsida</taxon>
        <taxon>Liliopsida</taxon>
        <taxon>Zingiberales</taxon>
        <taxon>Zingiberaceae</taxon>
        <taxon>Zingiber</taxon>
    </lineage>
</organism>
<protein>
    <recommendedName>
        <fullName evidence="1">Peptidase M24 domain-containing protein</fullName>
    </recommendedName>
</protein>
<dbReference type="SUPFAM" id="SSF55920">
    <property type="entry name" value="Creatinase/aminopeptidase"/>
    <property type="match status" value="1"/>
</dbReference>
<dbReference type="Pfam" id="PF00557">
    <property type="entry name" value="Peptidase_M24"/>
    <property type="match status" value="1"/>
</dbReference>
<accession>A0A8J5HEE6</accession>
<dbReference type="PANTHER" id="PTHR43330">
    <property type="entry name" value="METHIONINE AMINOPEPTIDASE"/>
    <property type="match status" value="1"/>
</dbReference>
<evidence type="ECO:0000313" key="2">
    <source>
        <dbReference type="EMBL" id="KAG6520133.1"/>
    </source>
</evidence>
<dbReference type="InterPro" id="IPR036005">
    <property type="entry name" value="Creatinase/aminopeptidase-like"/>
</dbReference>
<dbReference type="GO" id="GO:0070006">
    <property type="term" value="F:metalloaminopeptidase activity"/>
    <property type="evidence" value="ECO:0007669"/>
    <property type="project" value="TreeGrafter"/>
</dbReference>
<dbReference type="AlphaFoldDB" id="A0A8J5HEE6"/>
<gene>
    <name evidence="2" type="ORF">ZIOFF_017165</name>
</gene>
<name>A0A8J5HEE6_ZINOF</name>
<dbReference type="GO" id="GO:0005829">
    <property type="term" value="C:cytosol"/>
    <property type="evidence" value="ECO:0007669"/>
    <property type="project" value="TreeGrafter"/>
</dbReference>